<evidence type="ECO:0000313" key="2">
    <source>
        <dbReference type="Proteomes" id="UP001324634"/>
    </source>
</evidence>
<reference evidence="1 2" key="1">
    <citation type="submission" date="2023-11" db="EMBL/GenBank/DDBJ databases">
        <title>Peredibacter starrii A3.12.</title>
        <authorList>
            <person name="Mitchell R.J."/>
        </authorList>
    </citation>
    <scope>NUCLEOTIDE SEQUENCE [LARGE SCALE GENOMIC DNA]</scope>
    <source>
        <strain evidence="1 2">A3.12</strain>
    </source>
</reference>
<name>A0AAX4HTW3_9BACT</name>
<dbReference type="RefSeq" id="WP_321399438.1">
    <property type="nucleotide sequence ID" value="NZ_CP139487.1"/>
</dbReference>
<sequence>MRTSILLLIFTMLLTSCQKSDGPIEEINIIDLVTSSIFAGQDKTILTSKTTLAAEATDIQASSYKWTKISGGPAKIERPHALTTKITGLRPGKYVFRITKKEEGMTLTDEVSITVQSRS</sequence>
<dbReference type="Pfam" id="PF22352">
    <property type="entry name" value="K319L-like_PKD"/>
    <property type="match status" value="1"/>
</dbReference>
<evidence type="ECO:0000313" key="1">
    <source>
        <dbReference type="EMBL" id="WPU66835.1"/>
    </source>
</evidence>
<dbReference type="InterPro" id="IPR013783">
    <property type="entry name" value="Ig-like_fold"/>
</dbReference>
<dbReference type="KEGG" id="psti:SOO65_08745"/>
<dbReference type="PROSITE" id="PS51257">
    <property type="entry name" value="PROKAR_LIPOPROTEIN"/>
    <property type="match status" value="1"/>
</dbReference>
<dbReference type="Proteomes" id="UP001324634">
    <property type="component" value="Chromosome"/>
</dbReference>
<gene>
    <name evidence="1" type="ORF">SOO65_08745</name>
</gene>
<protein>
    <submittedName>
        <fullName evidence="1">Uncharacterized protein</fullName>
    </submittedName>
</protein>
<accession>A0AAX4HTW3</accession>
<organism evidence="1 2">
    <name type="scientific">Peredibacter starrii</name>
    <dbReference type="NCBI Taxonomy" id="28202"/>
    <lineage>
        <taxon>Bacteria</taxon>
        <taxon>Pseudomonadati</taxon>
        <taxon>Bdellovibrionota</taxon>
        <taxon>Bacteriovoracia</taxon>
        <taxon>Bacteriovoracales</taxon>
        <taxon>Bacteriovoracaceae</taxon>
        <taxon>Peredibacter</taxon>
    </lineage>
</organism>
<dbReference type="EMBL" id="CP139487">
    <property type="protein sequence ID" value="WPU66835.1"/>
    <property type="molecule type" value="Genomic_DNA"/>
</dbReference>
<dbReference type="Gene3D" id="2.60.40.10">
    <property type="entry name" value="Immunoglobulins"/>
    <property type="match status" value="1"/>
</dbReference>
<dbReference type="AlphaFoldDB" id="A0AAX4HTW3"/>
<keyword evidence="2" id="KW-1185">Reference proteome</keyword>
<proteinExistence type="predicted"/>